<sequence>MPQPLARQSAAAQTRHTSPSRQMSFDANRPVSPAWTVRRKPAAARPAHALRRFDVMWLAQNGDVMDDTVAAPALPAFEAAFSAFGRGALIQTPHGLTAVEDLLPGDMIVTADGDTLPIMWVGSVELDHKGRRADGASPEKLYRITGDALGYGHPSHDLMLGAGARYLLRAEALKSYLGTAHALAPISAMADGLSMIEITPISAVRCYHICLPQHRLIRVNGIECETYHPGIAASSQFQGEMREHFMSLFPHLENLGDFGAMSHPRLTPTDLIEIGLL</sequence>
<proteinExistence type="predicted"/>
<dbReference type="STRING" id="1397108.IMCC12053_1105"/>
<dbReference type="PATRIC" id="fig|1397108.4.peg.1135"/>
<keyword evidence="3" id="KW-1185">Reference proteome</keyword>
<evidence type="ECO:0000313" key="3">
    <source>
        <dbReference type="Proteomes" id="UP000064920"/>
    </source>
</evidence>
<evidence type="ECO:0000313" key="2">
    <source>
        <dbReference type="EMBL" id="ALI55053.1"/>
    </source>
</evidence>
<evidence type="ECO:0000256" key="1">
    <source>
        <dbReference type="SAM" id="MobiDB-lite"/>
    </source>
</evidence>
<name>A0A0N7HIF2_9RHOB</name>
<accession>A0A0N7HIF2</accession>
<dbReference type="InterPro" id="IPR028992">
    <property type="entry name" value="Hedgehog/Intein_dom"/>
</dbReference>
<organism evidence="2 3">
    <name type="scientific">Celeribacter marinus</name>
    <dbReference type="NCBI Taxonomy" id="1397108"/>
    <lineage>
        <taxon>Bacteria</taxon>
        <taxon>Pseudomonadati</taxon>
        <taxon>Pseudomonadota</taxon>
        <taxon>Alphaproteobacteria</taxon>
        <taxon>Rhodobacterales</taxon>
        <taxon>Roseobacteraceae</taxon>
        <taxon>Celeribacter</taxon>
    </lineage>
</organism>
<dbReference type="AlphaFoldDB" id="A0A0N7HIF2"/>
<dbReference type="Proteomes" id="UP000064920">
    <property type="component" value="Chromosome"/>
</dbReference>
<dbReference type="KEGG" id="cmar:IMCC12053_1105"/>
<dbReference type="Pfam" id="PF13403">
    <property type="entry name" value="Hint_2"/>
    <property type="match status" value="1"/>
</dbReference>
<gene>
    <name evidence="2" type="ORF">IMCC12053_1105</name>
</gene>
<dbReference type="OrthoDB" id="6305173at2"/>
<reference evidence="2 3" key="1">
    <citation type="submission" date="2015-05" db="EMBL/GenBank/DDBJ databases">
        <authorList>
            <person name="Wang D.B."/>
            <person name="Wang M."/>
        </authorList>
    </citation>
    <scope>NUCLEOTIDE SEQUENCE [LARGE SCALE GENOMIC DNA]</scope>
    <source>
        <strain evidence="2 3">IMCC 12053</strain>
    </source>
</reference>
<dbReference type="EMBL" id="CP012023">
    <property type="protein sequence ID" value="ALI55053.1"/>
    <property type="molecule type" value="Genomic_DNA"/>
</dbReference>
<feature type="region of interest" description="Disordered" evidence="1">
    <location>
        <begin position="1"/>
        <end position="32"/>
    </location>
</feature>
<protein>
    <submittedName>
        <fullName evidence="2">Iron-regulated protein frpC</fullName>
    </submittedName>
</protein>
<feature type="compositionally biased region" description="Polar residues" evidence="1">
    <location>
        <begin position="10"/>
        <end position="25"/>
    </location>
</feature>
<dbReference type="RefSeq" id="WP_062216433.1">
    <property type="nucleotide sequence ID" value="NZ_CP012023.1"/>
</dbReference>